<dbReference type="EMBL" id="CP019236">
    <property type="protein sequence ID" value="APW37165.1"/>
    <property type="molecule type" value="Genomic_DNA"/>
</dbReference>
<sequence length="105" mass="10842">MNITQITAEALTGGQSTSIVNAAGTSAQSPVVVRPANHPAGVPVKVLVTPDNTCFGRKGTNPTALNDGTDQVFVANTPYRIELMEGERMAFISTAGGTVKWTPGA</sequence>
<protein>
    <submittedName>
        <fullName evidence="1">Uncharacterized protein</fullName>
    </submittedName>
</protein>
<name>A0A1P8JTV7_9BURK</name>
<dbReference type="STRING" id="1842727.RD110_08100"/>
<dbReference type="KEGG" id="rhy:RD110_08100"/>
<evidence type="ECO:0000313" key="1">
    <source>
        <dbReference type="EMBL" id="APW37165.1"/>
    </source>
</evidence>
<evidence type="ECO:0000313" key="2">
    <source>
        <dbReference type="Proteomes" id="UP000186609"/>
    </source>
</evidence>
<keyword evidence="2" id="KW-1185">Reference proteome</keyword>
<gene>
    <name evidence="1" type="ORF">RD110_08100</name>
</gene>
<dbReference type="Proteomes" id="UP000186609">
    <property type="component" value="Chromosome"/>
</dbReference>
<reference evidence="1 2" key="1">
    <citation type="submission" date="2017-01" db="EMBL/GenBank/DDBJ databases">
        <authorList>
            <person name="Mah S.A."/>
            <person name="Swanson W.J."/>
            <person name="Moy G.W."/>
            <person name="Vacquier V.D."/>
        </authorList>
    </citation>
    <scope>NUCLEOTIDE SEQUENCE [LARGE SCALE GENOMIC DNA]</scope>
    <source>
        <strain evidence="1 2">DCY110</strain>
    </source>
</reference>
<dbReference type="RefSeq" id="WP_076198374.1">
    <property type="nucleotide sequence ID" value="NZ_CP019236.1"/>
</dbReference>
<dbReference type="AlphaFoldDB" id="A0A1P8JTV7"/>
<organism evidence="1 2">
    <name type="scientific">Rhodoferax koreensis</name>
    <dbReference type="NCBI Taxonomy" id="1842727"/>
    <lineage>
        <taxon>Bacteria</taxon>
        <taxon>Pseudomonadati</taxon>
        <taxon>Pseudomonadota</taxon>
        <taxon>Betaproteobacteria</taxon>
        <taxon>Burkholderiales</taxon>
        <taxon>Comamonadaceae</taxon>
        <taxon>Rhodoferax</taxon>
    </lineage>
</organism>
<accession>A0A1P8JTV7</accession>
<proteinExistence type="predicted"/>